<keyword evidence="2" id="KW-1185">Reference proteome</keyword>
<protein>
    <submittedName>
        <fullName evidence="1">Uncharacterized protein</fullName>
    </submittedName>
</protein>
<proteinExistence type="predicted"/>
<evidence type="ECO:0000313" key="1">
    <source>
        <dbReference type="EnsemblProtists" id="HpaP802337"/>
    </source>
</evidence>
<dbReference type="InParanoid" id="M4B7T5"/>
<sequence length="55" mass="6960">MRNAFYSRRRCLWYRLIDTTRKMRHVQVYLRRLRNGELSIWDLLLTKFGVFLSYF</sequence>
<name>M4B7T5_HYAAE</name>
<dbReference type="AlphaFoldDB" id="M4B7T5"/>
<dbReference type="HOGENOM" id="CLU_3036454_0_0_1"/>
<dbReference type="Proteomes" id="UP000011713">
    <property type="component" value="Unassembled WGS sequence"/>
</dbReference>
<dbReference type="VEuPathDB" id="FungiDB:HpaG802337"/>
<dbReference type="EMBL" id="JH597876">
    <property type="status" value="NOT_ANNOTATED_CDS"/>
    <property type="molecule type" value="Genomic_DNA"/>
</dbReference>
<evidence type="ECO:0000313" key="2">
    <source>
        <dbReference type="Proteomes" id="UP000011713"/>
    </source>
</evidence>
<dbReference type="EnsemblProtists" id="HpaT802337">
    <property type="protein sequence ID" value="HpaP802337"/>
    <property type="gene ID" value="HpaG802337"/>
</dbReference>
<organism evidence="1 2">
    <name type="scientific">Hyaloperonospora arabidopsidis (strain Emoy2)</name>
    <name type="common">Downy mildew agent</name>
    <name type="synonym">Peronospora arabidopsidis</name>
    <dbReference type="NCBI Taxonomy" id="559515"/>
    <lineage>
        <taxon>Eukaryota</taxon>
        <taxon>Sar</taxon>
        <taxon>Stramenopiles</taxon>
        <taxon>Oomycota</taxon>
        <taxon>Peronosporomycetes</taxon>
        <taxon>Peronosporales</taxon>
        <taxon>Peronosporaceae</taxon>
        <taxon>Hyaloperonospora</taxon>
    </lineage>
</organism>
<reference evidence="1" key="2">
    <citation type="submission" date="2015-06" db="UniProtKB">
        <authorList>
            <consortium name="EnsemblProtists"/>
        </authorList>
    </citation>
    <scope>IDENTIFICATION</scope>
    <source>
        <strain evidence="1">Emoy2</strain>
    </source>
</reference>
<reference evidence="2" key="1">
    <citation type="journal article" date="2010" name="Science">
        <title>Signatures of adaptation to obligate biotrophy in the Hyaloperonospora arabidopsidis genome.</title>
        <authorList>
            <person name="Baxter L."/>
            <person name="Tripathy S."/>
            <person name="Ishaque N."/>
            <person name="Boot N."/>
            <person name="Cabral A."/>
            <person name="Kemen E."/>
            <person name="Thines M."/>
            <person name="Ah-Fong A."/>
            <person name="Anderson R."/>
            <person name="Badejoko W."/>
            <person name="Bittner-Eddy P."/>
            <person name="Boore J.L."/>
            <person name="Chibucos M.C."/>
            <person name="Coates M."/>
            <person name="Dehal P."/>
            <person name="Delehaunty K."/>
            <person name="Dong S."/>
            <person name="Downton P."/>
            <person name="Dumas B."/>
            <person name="Fabro G."/>
            <person name="Fronick C."/>
            <person name="Fuerstenberg S.I."/>
            <person name="Fulton L."/>
            <person name="Gaulin E."/>
            <person name="Govers F."/>
            <person name="Hughes L."/>
            <person name="Humphray S."/>
            <person name="Jiang R.H."/>
            <person name="Judelson H."/>
            <person name="Kamoun S."/>
            <person name="Kyung K."/>
            <person name="Meijer H."/>
            <person name="Minx P."/>
            <person name="Morris P."/>
            <person name="Nelson J."/>
            <person name="Phuntumart V."/>
            <person name="Qutob D."/>
            <person name="Rehmany A."/>
            <person name="Rougon-Cardoso A."/>
            <person name="Ryden P."/>
            <person name="Torto-Alalibo T."/>
            <person name="Studholme D."/>
            <person name="Wang Y."/>
            <person name="Win J."/>
            <person name="Wood J."/>
            <person name="Clifton S.W."/>
            <person name="Rogers J."/>
            <person name="Van den Ackerveken G."/>
            <person name="Jones J.D."/>
            <person name="McDowell J.M."/>
            <person name="Beynon J."/>
            <person name="Tyler B.M."/>
        </authorList>
    </citation>
    <scope>NUCLEOTIDE SEQUENCE [LARGE SCALE GENOMIC DNA]</scope>
    <source>
        <strain evidence="2">Emoy2</strain>
    </source>
</reference>
<accession>M4B7T5</accession>